<keyword evidence="3 6" id="KW-0812">Transmembrane</keyword>
<evidence type="ECO:0000313" key="9">
    <source>
        <dbReference type="EMBL" id="SZX70244.1"/>
    </source>
</evidence>
<dbReference type="PANTHER" id="PTHR11654">
    <property type="entry name" value="OLIGOPEPTIDE TRANSPORTER-RELATED"/>
    <property type="match status" value="1"/>
</dbReference>
<feature type="transmembrane region" description="Helical" evidence="8">
    <location>
        <begin position="242"/>
        <end position="266"/>
    </location>
</feature>
<dbReference type="PROSITE" id="PS01023">
    <property type="entry name" value="PTR2_2"/>
    <property type="match status" value="1"/>
</dbReference>
<dbReference type="AlphaFoldDB" id="A0A383VZN1"/>
<feature type="transmembrane region" description="Helical" evidence="8">
    <location>
        <begin position="168"/>
        <end position="188"/>
    </location>
</feature>
<feature type="transmembrane region" description="Helical" evidence="8">
    <location>
        <begin position="425"/>
        <end position="446"/>
    </location>
</feature>
<keyword evidence="5 8" id="KW-0472">Membrane</keyword>
<evidence type="ECO:0000256" key="1">
    <source>
        <dbReference type="ARBA" id="ARBA00004141"/>
    </source>
</evidence>
<accession>A0A383VZN1</accession>
<protein>
    <recommendedName>
        <fullName evidence="11">Major facilitator superfamily (MFS) profile domain-containing protein</fullName>
    </recommendedName>
</protein>
<sequence length="609" mass="66587">MAPHDGIPEEDADSLEDSTHLSRISLRKDTNHHRHQAEEIAAPEEDPVSTQRKRMLFLACVCILGNELCERLAFYGLQTNMGLYLKKELGYPADTASQLLQVWKATVYLTPLLGGYLADAVMGRFWVILVFSIVYFVGMLGITLVNLLPQIRPQRDAAPPAGLATTQAVFWVFMYLTALGSGGIKPCVSSFGGDQFRESSARERSWRSSFFNWFYFSINIGALVASTVVVGVQESKGYGVGFGIPTIAFGVAIAMFVAGAAANLYVRVPPEGSPFSRIGRVLRGAFTKRHLSLPADAGQLHNPEPSTDGALPYSMPHTQRMKCLDKAAIKSEAGPQVTLTEVEESKAFFGILPLFLCICIYQMTYDPIFTLLPYPGDAMDRSMGATQVPASSISFANTFGVLFTVVAYDLALVPLMQRLRRPISITWRIGLGFAIQVLALVSAALIEMARYRVVRESGLLERFLAAGPEADPLDPLFTQPMSIWWQAIPYFLLGVSEVFTNIGCMELFYTQVSEGMRSLGASVYLLTVAVGTYLASGLNVMVAAASPHDTWVSNNPLLGHYDWYFWLNAGILVLGLGLYIIVARSCGYTDKAAAAHRKAQACDQGTKAA</sequence>
<dbReference type="GO" id="GO:0006857">
    <property type="term" value="P:oligopeptide transport"/>
    <property type="evidence" value="ECO:0007669"/>
    <property type="project" value="InterPro"/>
</dbReference>
<comment type="subcellular location">
    <subcellularLocation>
        <location evidence="1 6">Membrane</location>
        <topology evidence="1 6">Multi-pass membrane protein</topology>
    </subcellularLocation>
</comment>
<feature type="transmembrane region" description="Helical" evidence="8">
    <location>
        <begin position="347"/>
        <end position="365"/>
    </location>
</feature>
<dbReference type="Gene3D" id="1.20.1250.20">
    <property type="entry name" value="MFS general substrate transporter like domains"/>
    <property type="match status" value="1"/>
</dbReference>
<feature type="transmembrane region" description="Helical" evidence="8">
    <location>
        <begin position="209"/>
        <end position="230"/>
    </location>
</feature>
<feature type="transmembrane region" description="Helical" evidence="8">
    <location>
        <begin position="125"/>
        <end position="148"/>
    </location>
</feature>
<dbReference type="GO" id="GO:0022857">
    <property type="term" value="F:transmembrane transporter activity"/>
    <property type="evidence" value="ECO:0007669"/>
    <property type="project" value="InterPro"/>
</dbReference>
<dbReference type="GO" id="GO:0016020">
    <property type="term" value="C:membrane"/>
    <property type="evidence" value="ECO:0007669"/>
    <property type="project" value="UniProtKB-SubCell"/>
</dbReference>
<dbReference type="Proteomes" id="UP000256970">
    <property type="component" value="Unassembled WGS sequence"/>
</dbReference>
<evidence type="ECO:0000256" key="8">
    <source>
        <dbReference type="SAM" id="Phobius"/>
    </source>
</evidence>
<evidence type="ECO:0000256" key="6">
    <source>
        <dbReference type="RuleBase" id="RU003755"/>
    </source>
</evidence>
<comment type="similarity">
    <text evidence="2 6">Belongs to the major facilitator superfamily. Proton-dependent oligopeptide transporter (POT/PTR) (TC 2.A.17) family.</text>
</comment>
<feature type="transmembrane region" description="Helical" evidence="8">
    <location>
        <begin position="393"/>
        <end position="413"/>
    </location>
</feature>
<dbReference type="InterPro" id="IPR018456">
    <property type="entry name" value="PTR2_symporter_CS"/>
</dbReference>
<evidence type="ECO:0000313" key="10">
    <source>
        <dbReference type="Proteomes" id="UP000256970"/>
    </source>
</evidence>
<gene>
    <name evidence="9" type="ORF">BQ4739_LOCUS10470</name>
</gene>
<dbReference type="InterPro" id="IPR036259">
    <property type="entry name" value="MFS_trans_sf"/>
</dbReference>
<evidence type="ECO:0000256" key="5">
    <source>
        <dbReference type="ARBA" id="ARBA00023136"/>
    </source>
</evidence>
<evidence type="ECO:0000256" key="3">
    <source>
        <dbReference type="ARBA" id="ARBA00022692"/>
    </source>
</evidence>
<keyword evidence="10" id="KW-1185">Reference proteome</keyword>
<organism evidence="9 10">
    <name type="scientific">Tetradesmus obliquus</name>
    <name type="common">Green alga</name>
    <name type="synonym">Acutodesmus obliquus</name>
    <dbReference type="NCBI Taxonomy" id="3088"/>
    <lineage>
        <taxon>Eukaryota</taxon>
        <taxon>Viridiplantae</taxon>
        <taxon>Chlorophyta</taxon>
        <taxon>core chlorophytes</taxon>
        <taxon>Chlorophyceae</taxon>
        <taxon>CS clade</taxon>
        <taxon>Sphaeropleales</taxon>
        <taxon>Scenedesmaceae</taxon>
        <taxon>Tetradesmus</taxon>
    </lineage>
</organism>
<feature type="transmembrane region" description="Helical" evidence="8">
    <location>
        <begin position="483"/>
        <end position="509"/>
    </location>
</feature>
<evidence type="ECO:0000256" key="7">
    <source>
        <dbReference type="SAM" id="MobiDB-lite"/>
    </source>
</evidence>
<name>A0A383VZN1_TETOB</name>
<evidence type="ECO:0008006" key="11">
    <source>
        <dbReference type="Google" id="ProtNLM"/>
    </source>
</evidence>
<reference evidence="9 10" key="1">
    <citation type="submission" date="2016-10" db="EMBL/GenBank/DDBJ databases">
        <authorList>
            <person name="Cai Z."/>
        </authorList>
    </citation>
    <scope>NUCLEOTIDE SEQUENCE [LARGE SCALE GENOMIC DNA]</scope>
</reference>
<keyword evidence="6" id="KW-0813">Transport</keyword>
<feature type="region of interest" description="Disordered" evidence="7">
    <location>
        <begin position="1"/>
        <end position="46"/>
    </location>
</feature>
<feature type="transmembrane region" description="Helical" evidence="8">
    <location>
        <begin position="563"/>
        <end position="582"/>
    </location>
</feature>
<dbReference type="InterPro" id="IPR000109">
    <property type="entry name" value="POT_fam"/>
</dbReference>
<dbReference type="SUPFAM" id="SSF103473">
    <property type="entry name" value="MFS general substrate transporter"/>
    <property type="match status" value="1"/>
</dbReference>
<keyword evidence="4 8" id="KW-1133">Transmembrane helix</keyword>
<evidence type="ECO:0000256" key="2">
    <source>
        <dbReference type="ARBA" id="ARBA00005982"/>
    </source>
</evidence>
<proteinExistence type="inferred from homology"/>
<dbReference type="EMBL" id="FNXT01000982">
    <property type="protein sequence ID" value="SZX70244.1"/>
    <property type="molecule type" value="Genomic_DNA"/>
</dbReference>
<feature type="transmembrane region" description="Helical" evidence="8">
    <location>
        <begin position="521"/>
        <end position="543"/>
    </location>
</feature>
<dbReference type="PROSITE" id="PS01022">
    <property type="entry name" value="PTR2_1"/>
    <property type="match status" value="1"/>
</dbReference>
<evidence type="ECO:0000256" key="4">
    <source>
        <dbReference type="ARBA" id="ARBA00022989"/>
    </source>
</evidence>
<feature type="transmembrane region" description="Helical" evidence="8">
    <location>
        <begin position="98"/>
        <end position="118"/>
    </location>
</feature>
<dbReference type="Pfam" id="PF00854">
    <property type="entry name" value="PTR2"/>
    <property type="match status" value="1"/>
</dbReference>